<protein>
    <submittedName>
        <fullName evidence="3">ABC transporter substrate-binding protein</fullName>
    </submittedName>
</protein>
<evidence type="ECO:0000313" key="4">
    <source>
        <dbReference type="Proteomes" id="UP001501752"/>
    </source>
</evidence>
<sequence length="567" mass="60732">MSFASTGSAARRTMAPLVVAAISLALVAGCSSNPGSANKGDGAGGGASGVLNVGMPQGATVKNNSNPLLPTSAAAVLGYRYMIYEPLAMVNLVKPTEPAKPWLASKFEWADNYRTLTLTARDGVTFSDGKPMTAEDIAYSFQLMKDNKALNTAALPIESVTASGKDVTVKFGTSQFVRQAVVLSTLVLPKHLWSAIADPATDTVENPVGTGPYTLKSFTPQTVTLTTRNGYWQDAPKIKELRYTTYSGNDAITSALTSGALEWTYAFIPDAKKLYTAKDPEHNKLWFPANLSADGLWINTTNKPFDNPALRRAMSLVINRQDIFNQASAGYFKPAVESITGLPTPIGDAFISPEYQGKKSEGDVASAKKLLTDAGFTYNGDTLQDPTGKPVTLTMTDPAGWGDYQTTLTIISDNLKQIGIKATPEKADQDAWFTAIANGNFQAAMHWSNGGATPYDMYQNIMDGAGLQPVGSPATNNYGRFDNKEATQALADYANAADESARKAALATLQRIFVEQMPMIPTSAGNYGAEYSTKNWTGWPDDSNPYAPIQPTQVNALDVVLHLKPAH</sequence>
<dbReference type="SUPFAM" id="SSF53850">
    <property type="entry name" value="Periplasmic binding protein-like II"/>
    <property type="match status" value="1"/>
</dbReference>
<dbReference type="PANTHER" id="PTHR30290">
    <property type="entry name" value="PERIPLASMIC BINDING COMPONENT OF ABC TRANSPORTER"/>
    <property type="match status" value="1"/>
</dbReference>
<dbReference type="InterPro" id="IPR000914">
    <property type="entry name" value="SBP_5_dom"/>
</dbReference>
<gene>
    <name evidence="3" type="ORF">GCM10023235_38270</name>
</gene>
<dbReference type="EMBL" id="BAABIS010000001">
    <property type="protein sequence ID" value="GAA4857014.1"/>
    <property type="molecule type" value="Genomic_DNA"/>
</dbReference>
<dbReference type="Gene3D" id="3.90.76.10">
    <property type="entry name" value="Dipeptide-binding Protein, Domain 1"/>
    <property type="match status" value="1"/>
</dbReference>
<reference evidence="4" key="1">
    <citation type="journal article" date="2019" name="Int. J. Syst. Evol. Microbiol.">
        <title>The Global Catalogue of Microorganisms (GCM) 10K type strain sequencing project: providing services to taxonomists for standard genome sequencing and annotation.</title>
        <authorList>
            <consortium name="The Broad Institute Genomics Platform"/>
            <consortium name="The Broad Institute Genome Sequencing Center for Infectious Disease"/>
            <person name="Wu L."/>
            <person name="Ma J."/>
        </authorList>
    </citation>
    <scope>NUCLEOTIDE SEQUENCE [LARGE SCALE GENOMIC DNA]</scope>
    <source>
        <strain evidence="4">JCM 13006</strain>
    </source>
</reference>
<organism evidence="3 4">
    <name type="scientific">Kitasatospora terrestris</name>
    <dbReference type="NCBI Taxonomy" id="258051"/>
    <lineage>
        <taxon>Bacteria</taxon>
        <taxon>Bacillati</taxon>
        <taxon>Actinomycetota</taxon>
        <taxon>Actinomycetes</taxon>
        <taxon>Kitasatosporales</taxon>
        <taxon>Streptomycetaceae</taxon>
        <taxon>Kitasatospora</taxon>
    </lineage>
</organism>
<proteinExistence type="predicted"/>
<feature type="signal peptide" evidence="1">
    <location>
        <begin position="1"/>
        <end position="20"/>
    </location>
</feature>
<dbReference type="Gene3D" id="3.10.105.10">
    <property type="entry name" value="Dipeptide-binding Protein, Domain 3"/>
    <property type="match status" value="1"/>
</dbReference>
<evidence type="ECO:0000313" key="3">
    <source>
        <dbReference type="EMBL" id="GAA4857014.1"/>
    </source>
</evidence>
<dbReference type="CDD" id="cd08509">
    <property type="entry name" value="PBP2_TmCBP_oligosaccharides_like"/>
    <property type="match status" value="1"/>
</dbReference>
<dbReference type="Gene3D" id="3.40.190.10">
    <property type="entry name" value="Periplasmic binding protein-like II"/>
    <property type="match status" value="1"/>
</dbReference>
<name>A0ABP9DQI0_9ACTN</name>
<evidence type="ECO:0000259" key="2">
    <source>
        <dbReference type="Pfam" id="PF00496"/>
    </source>
</evidence>
<dbReference type="InterPro" id="IPR039424">
    <property type="entry name" value="SBP_5"/>
</dbReference>
<keyword evidence="4" id="KW-1185">Reference proteome</keyword>
<dbReference type="PANTHER" id="PTHR30290:SF82">
    <property type="entry name" value="ABC-TYPE DIPEPTIDE_OLIGOPEPTIDE TRANSPORT SYSTEM, PERIPLASMIC COMPONENT"/>
    <property type="match status" value="1"/>
</dbReference>
<feature type="chain" id="PRO_5046574663" evidence="1">
    <location>
        <begin position="21"/>
        <end position="567"/>
    </location>
</feature>
<dbReference type="Proteomes" id="UP001501752">
    <property type="component" value="Unassembled WGS sequence"/>
</dbReference>
<comment type="caution">
    <text evidence="3">The sequence shown here is derived from an EMBL/GenBank/DDBJ whole genome shotgun (WGS) entry which is preliminary data.</text>
</comment>
<accession>A0ABP9DQI0</accession>
<dbReference type="RefSeq" id="WP_425559650.1">
    <property type="nucleotide sequence ID" value="NZ_BAABIS010000001.1"/>
</dbReference>
<evidence type="ECO:0000256" key="1">
    <source>
        <dbReference type="SAM" id="SignalP"/>
    </source>
</evidence>
<feature type="domain" description="Solute-binding protein family 5" evidence="2">
    <location>
        <begin position="100"/>
        <end position="461"/>
    </location>
</feature>
<dbReference type="Pfam" id="PF00496">
    <property type="entry name" value="SBP_bac_5"/>
    <property type="match status" value="1"/>
</dbReference>
<keyword evidence="1" id="KW-0732">Signal</keyword>